<name>A0A3S0I240_9PROT</name>
<sequence>MILEAALLMVRPGQEPDFERAMDEARPLIAATPGFRGMEVRRCLEVANRYLLLVHWDRLEDHTQGFRGSERYAGWKALLHHFYDPFPLVEHFAPAVVAVPDPASPAPT</sequence>
<comment type="caution">
    <text evidence="2">The sequence shown here is derived from an EMBL/GenBank/DDBJ whole genome shotgun (WGS) entry which is preliminary data.</text>
</comment>
<dbReference type="Pfam" id="PF03992">
    <property type="entry name" value="ABM"/>
    <property type="match status" value="1"/>
</dbReference>
<dbReference type="Proteomes" id="UP000277007">
    <property type="component" value="Unassembled WGS sequence"/>
</dbReference>
<dbReference type="SUPFAM" id="SSF54909">
    <property type="entry name" value="Dimeric alpha+beta barrel"/>
    <property type="match status" value="1"/>
</dbReference>
<proteinExistence type="predicted"/>
<dbReference type="Gene3D" id="3.30.70.100">
    <property type="match status" value="1"/>
</dbReference>
<reference evidence="2 3" key="1">
    <citation type="submission" date="2018-12" db="EMBL/GenBank/DDBJ databases">
        <authorList>
            <person name="Yang Y."/>
        </authorList>
    </citation>
    <scope>NUCLEOTIDE SEQUENCE [LARGE SCALE GENOMIC DNA]</scope>
    <source>
        <strain evidence="2 3">L-25-5w-1</strain>
    </source>
</reference>
<protein>
    <submittedName>
        <fullName evidence="2">Antibiotic biosynthesis monooxygenase</fullName>
    </submittedName>
</protein>
<dbReference type="InterPro" id="IPR011008">
    <property type="entry name" value="Dimeric_a/b-barrel"/>
</dbReference>
<dbReference type="RefSeq" id="WP_126613615.1">
    <property type="nucleotide sequence ID" value="NZ_JBHUCY010000012.1"/>
</dbReference>
<keyword evidence="2" id="KW-0503">Monooxygenase</keyword>
<keyword evidence="3" id="KW-1185">Reference proteome</keyword>
<dbReference type="GO" id="GO:0004497">
    <property type="term" value="F:monooxygenase activity"/>
    <property type="evidence" value="ECO:0007669"/>
    <property type="project" value="UniProtKB-KW"/>
</dbReference>
<evidence type="ECO:0000313" key="2">
    <source>
        <dbReference type="EMBL" id="RTR21906.1"/>
    </source>
</evidence>
<organism evidence="2 3">
    <name type="scientific">Azospirillum griseum</name>
    <dbReference type="NCBI Taxonomy" id="2496639"/>
    <lineage>
        <taxon>Bacteria</taxon>
        <taxon>Pseudomonadati</taxon>
        <taxon>Pseudomonadota</taxon>
        <taxon>Alphaproteobacteria</taxon>
        <taxon>Rhodospirillales</taxon>
        <taxon>Azospirillaceae</taxon>
        <taxon>Azospirillum</taxon>
    </lineage>
</organism>
<gene>
    <name evidence="2" type="ORF">EJ903_07220</name>
</gene>
<dbReference type="InterPro" id="IPR007138">
    <property type="entry name" value="ABM_dom"/>
</dbReference>
<accession>A0A3S0I240</accession>
<evidence type="ECO:0000313" key="3">
    <source>
        <dbReference type="Proteomes" id="UP000277007"/>
    </source>
</evidence>
<dbReference type="OrthoDB" id="9798157at2"/>
<dbReference type="AlphaFoldDB" id="A0A3S0I240"/>
<dbReference type="EMBL" id="RXMA01000005">
    <property type="protein sequence ID" value="RTR21906.1"/>
    <property type="molecule type" value="Genomic_DNA"/>
</dbReference>
<dbReference type="PROSITE" id="PS51725">
    <property type="entry name" value="ABM"/>
    <property type="match status" value="1"/>
</dbReference>
<keyword evidence="2" id="KW-0560">Oxidoreductase</keyword>
<feature type="domain" description="ABM" evidence="1">
    <location>
        <begin position="2"/>
        <end position="92"/>
    </location>
</feature>
<evidence type="ECO:0000259" key="1">
    <source>
        <dbReference type="PROSITE" id="PS51725"/>
    </source>
</evidence>